<evidence type="ECO:0000313" key="2">
    <source>
        <dbReference type="EMBL" id="KAK5775838.1"/>
    </source>
</evidence>
<keyword evidence="3" id="KW-1185">Reference proteome</keyword>
<evidence type="ECO:0000313" key="3">
    <source>
        <dbReference type="Proteomes" id="UP001358586"/>
    </source>
</evidence>
<organism evidence="2 3">
    <name type="scientific">Gossypium arboreum</name>
    <name type="common">Tree cotton</name>
    <name type="synonym">Gossypium nanking</name>
    <dbReference type="NCBI Taxonomy" id="29729"/>
    <lineage>
        <taxon>Eukaryota</taxon>
        <taxon>Viridiplantae</taxon>
        <taxon>Streptophyta</taxon>
        <taxon>Embryophyta</taxon>
        <taxon>Tracheophyta</taxon>
        <taxon>Spermatophyta</taxon>
        <taxon>Magnoliopsida</taxon>
        <taxon>eudicotyledons</taxon>
        <taxon>Gunneridae</taxon>
        <taxon>Pentapetalae</taxon>
        <taxon>rosids</taxon>
        <taxon>malvids</taxon>
        <taxon>Malvales</taxon>
        <taxon>Malvaceae</taxon>
        <taxon>Malvoideae</taxon>
        <taxon>Gossypium</taxon>
    </lineage>
</organism>
<comment type="caution">
    <text evidence="2">The sequence shown here is derived from an EMBL/GenBank/DDBJ whole genome shotgun (WGS) entry which is preliminary data.</text>
</comment>
<gene>
    <name evidence="2" type="ORF">PVK06_043787</name>
</gene>
<proteinExistence type="predicted"/>
<name>A0ABR0MPJ0_GOSAR</name>
<sequence length="75" mass="8218">MITRITTMVSDVEPDEMNPTNEENTPKALKEELEKTESVSIETDRDDEEEANPSAALPVDNTAAALPPSTEPMTE</sequence>
<dbReference type="Proteomes" id="UP001358586">
    <property type="component" value="Chromosome 12"/>
</dbReference>
<reference evidence="2 3" key="1">
    <citation type="submission" date="2023-03" db="EMBL/GenBank/DDBJ databases">
        <title>WGS of Gossypium arboreum.</title>
        <authorList>
            <person name="Yu D."/>
        </authorList>
    </citation>
    <scope>NUCLEOTIDE SEQUENCE [LARGE SCALE GENOMIC DNA]</scope>
    <source>
        <tissue evidence="2">Leaf</tissue>
    </source>
</reference>
<feature type="compositionally biased region" description="Basic and acidic residues" evidence="1">
    <location>
        <begin position="24"/>
        <end position="37"/>
    </location>
</feature>
<dbReference type="EMBL" id="JARKNE010000012">
    <property type="protein sequence ID" value="KAK5775838.1"/>
    <property type="molecule type" value="Genomic_DNA"/>
</dbReference>
<evidence type="ECO:0000256" key="1">
    <source>
        <dbReference type="SAM" id="MobiDB-lite"/>
    </source>
</evidence>
<protein>
    <submittedName>
        <fullName evidence="2">Uncharacterized protein</fullName>
    </submittedName>
</protein>
<accession>A0ABR0MPJ0</accession>
<feature type="region of interest" description="Disordered" evidence="1">
    <location>
        <begin position="1"/>
        <end position="75"/>
    </location>
</feature>